<sequence length="73" mass="7245">MAERLTAVLGAPVELLGQVPLDVALRQGGDAGVPIVLGAPDSPAAVALRGVADRLAARPRGLAGRSLGVTPRA</sequence>
<protein>
    <submittedName>
        <fullName evidence="1">Uncharacterized protein</fullName>
    </submittedName>
</protein>
<accession>A0ABN6FJ04</accession>
<proteinExistence type="predicted"/>
<dbReference type="InterPro" id="IPR027417">
    <property type="entry name" value="P-loop_NTPase"/>
</dbReference>
<name>A0ABN6FJ04_SINCY</name>
<dbReference type="Proteomes" id="UP001319861">
    <property type="component" value="Chromosome"/>
</dbReference>
<organism evidence="1 2">
    <name type="scientific">Sinomonas cyclohexanicum</name>
    <name type="common">Corynebacterium cyclohexanicum</name>
    <dbReference type="NCBI Taxonomy" id="322009"/>
    <lineage>
        <taxon>Bacteria</taxon>
        <taxon>Bacillati</taxon>
        <taxon>Actinomycetota</taxon>
        <taxon>Actinomycetes</taxon>
        <taxon>Micrococcales</taxon>
        <taxon>Micrococcaceae</taxon>
        <taxon>Sinomonas</taxon>
    </lineage>
</organism>
<dbReference type="SUPFAM" id="SSF52540">
    <property type="entry name" value="P-loop containing nucleoside triphosphate hydrolases"/>
    <property type="match status" value="1"/>
</dbReference>
<evidence type="ECO:0000313" key="2">
    <source>
        <dbReference type="Proteomes" id="UP001319861"/>
    </source>
</evidence>
<dbReference type="EMBL" id="AP024525">
    <property type="protein sequence ID" value="BCT76877.1"/>
    <property type="molecule type" value="Genomic_DNA"/>
</dbReference>
<reference evidence="1 2" key="1">
    <citation type="journal article" date="2021" name="J. Biosci. Bioeng.">
        <title>Identification and characterization of a chc gene cluster responsible for the aromatization pathway of cyclohexanecarboxylate degradation in Sinomonas cyclohexanicum ATCC 51369.</title>
        <authorList>
            <person name="Yamamoto T."/>
            <person name="Hasegawa Y."/>
            <person name="Lau P.C.K."/>
            <person name="Iwaki H."/>
        </authorList>
    </citation>
    <scope>NUCLEOTIDE SEQUENCE [LARGE SCALE GENOMIC DNA]</scope>
    <source>
        <strain evidence="1 2">ATCC 51369</strain>
    </source>
</reference>
<gene>
    <name evidence="1" type="ORF">SCMU_27190</name>
</gene>
<keyword evidence="2" id="KW-1185">Reference proteome</keyword>
<dbReference type="Gene3D" id="3.40.50.300">
    <property type="entry name" value="P-loop containing nucleotide triphosphate hydrolases"/>
    <property type="match status" value="1"/>
</dbReference>
<evidence type="ECO:0000313" key="1">
    <source>
        <dbReference type="EMBL" id="BCT76877.1"/>
    </source>
</evidence>